<evidence type="ECO:0000256" key="5">
    <source>
        <dbReference type="SAM" id="Phobius"/>
    </source>
</evidence>
<evidence type="ECO:0000256" key="3">
    <source>
        <dbReference type="ARBA" id="ARBA00022989"/>
    </source>
</evidence>
<sequence length="282" mass="31598">MPTVKVATIQTVEVGKERSPHIRPVAVSFPSRYIPLFGLLVASCSILGSVALNRYYGHDIGGIPWPYISDTAKDAPQAGLFSYGLTVTSCLIVWVVVINYGKICIDVDVTYPDPNDSTCSKRNFAALIAGLISAPNLGLLACFDTERSPELHLSFVLLFFLPCIVYLYMIKSVYELLYKRAQTLAKRSKDGKPSIAIPFKSYTSLETSLRYKRWISNIFLVAVTLYLPVGMYMVKDWSDYRNDVATHTFRAVAQHVSVFCLCCFFGSMYFDFGDLEFYVVQG</sequence>
<feature type="domain" description="CWH43-like N-terminal" evidence="6">
    <location>
        <begin position="32"/>
        <end position="274"/>
    </location>
</feature>
<evidence type="ECO:0000313" key="8">
    <source>
        <dbReference type="EnsemblProtists" id="EKX43925"/>
    </source>
</evidence>
<feature type="transmembrane region" description="Helical" evidence="5">
    <location>
        <begin position="122"/>
        <end position="141"/>
    </location>
</feature>
<reference evidence="9" key="2">
    <citation type="submission" date="2012-11" db="EMBL/GenBank/DDBJ databases">
        <authorList>
            <person name="Kuo A."/>
            <person name="Curtis B.A."/>
            <person name="Tanifuji G."/>
            <person name="Burki F."/>
            <person name="Gruber A."/>
            <person name="Irimia M."/>
            <person name="Maruyama S."/>
            <person name="Arias M.C."/>
            <person name="Ball S.G."/>
            <person name="Gile G.H."/>
            <person name="Hirakawa Y."/>
            <person name="Hopkins J.F."/>
            <person name="Rensing S.A."/>
            <person name="Schmutz J."/>
            <person name="Symeonidi A."/>
            <person name="Elias M."/>
            <person name="Eveleigh R.J."/>
            <person name="Herman E.K."/>
            <person name="Klute M.J."/>
            <person name="Nakayama T."/>
            <person name="Obornik M."/>
            <person name="Reyes-Prieto A."/>
            <person name="Armbrust E.V."/>
            <person name="Aves S.J."/>
            <person name="Beiko R.G."/>
            <person name="Coutinho P."/>
            <person name="Dacks J.B."/>
            <person name="Durnford D.G."/>
            <person name="Fast N.M."/>
            <person name="Green B.R."/>
            <person name="Grisdale C."/>
            <person name="Hempe F."/>
            <person name="Henrissat B."/>
            <person name="Hoppner M.P."/>
            <person name="Ishida K.-I."/>
            <person name="Kim E."/>
            <person name="Koreny L."/>
            <person name="Kroth P.G."/>
            <person name="Liu Y."/>
            <person name="Malik S.-B."/>
            <person name="Maier U.G."/>
            <person name="McRose D."/>
            <person name="Mock T."/>
            <person name="Neilson J.A."/>
            <person name="Onodera N.T."/>
            <person name="Poole A.M."/>
            <person name="Pritham E.J."/>
            <person name="Richards T.A."/>
            <person name="Rocap G."/>
            <person name="Roy S.W."/>
            <person name="Sarai C."/>
            <person name="Schaack S."/>
            <person name="Shirato S."/>
            <person name="Slamovits C.H."/>
            <person name="Spencer D.F."/>
            <person name="Suzuki S."/>
            <person name="Worden A.Z."/>
            <person name="Zauner S."/>
            <person name="Barry K."/>
            <person name="Bell C."/>
            <person name="Bharti A.K."/>
            <person name="Crow J.A."/>
            <person name="Grimwood J."/>
            <person name="Kramer R."/>
            <person name="Lindquist E."/>
            <person name="Lucas S."/>
            <person name="Salamov A."/>
            <person name="McFadden G.I."/>
            <person name="Lane C.E."/>
            <person name="Keeling P.J."/>
            <person name="Gray M.W."/>
            <person name="Grigoriev I.V."/>
            <person name="Archibald J.M."/>
        </authorList>
    </citation>
    <scope>NUCLEOTIDE SEQUENCE</scope>
    <source>
        <strain evidence="9">CCMP2712</strain>
    </source>
</reference>
<dbReference type="InterPro" id="IPR019402">
    <property type="entry name" value="CWH43_N"/>
</dbReference>
<accession>L1J771</accession>
<evidence type="ECO:0000259" key="6">
    <source>
        <dbReference type="Pfam" id="PF10277"/>
    </source>
</evidence>
<proteinExistence type="predicted"/>
<dbReference type="RefSeq" id="XP_005830905.1">
    <property type="nucleotide sequence ID" value="XM_005830848.1"/>
</dbReference>
<dbReference type="Proteomes" id="UP000011087">
    <property type="component" value="Unassembled WGS sequence"/>
</dbReference>
<protein>
    <recommendedName>
        <fullName evidence="6">CWH43-like N-terminal domain-containing protein</fullName>
    </recommendedName>
</protein>
<evidence type="ECO:0000256" key="4">
    <source>
        <dbReference type="ARBA" id="ARBA00023136"/>
    </source>
</evidence>
<feature type="transmembrane region" description="Helical" evidence="5">
    <location>
        <begin position="252"/>
        <end position="272"/>
    </location>
</feature>
<evidence type="ECO:0000256" key="1">
    <source>
        <dbReference type="ARBA" id="ARBA00004127"/>
    </source>
</evidence>
<organism evidence="7">
    <name type="scientific">Guillardia theta (strain CCMP2712)</name>
    <name type="common">Cryptophyte</name>
    <dbReference type="NCBI Taxonomy" id="905079"/>
    <lineage>
        <taxon>Eukaryota</taxon>
        <taxon>Cryptophyceae</taxon>
        <taxon>Pyrenomonadales</taxon>
        <taxon>Geminigeraceae</taxon>
        <taxon>Guillardia</taxon>
    </lineage>
</organism>
<dbReference type="PANTHER" id="PTHR21324">
    <property type="entry name" value="FASTING-INDUCIBLE INTEGRAL MEMBRANE PROTEIN TM6P1-RELATED"/>
    <property type="match status" value="1"/>
</dbReference>
<keyword evidence="9" id="KW-1185">Reference proteome</keyword>
<dbReference type="InterPro" id="IPR050911">
    <property type="entry name" value="DRAM/TMEM150_Autophagy_Mod"/>
</dbReference>
<feature type="transmembrane region" description="Helical" evidence="5">
    <location>
        <begin position="214"/>
        <end position="232"/>
    </location>
</feature>
<keyword evidence="4 5" id="KW-0472">Membrane</keyword>
<keyword evidence="2 5" id="KW-0812">Transmembrane</keyword>
<dbReference type="OrthoDB" id="191706at2759"/>
<name>L1J771_GUITC</name>
<feature type="transmembrane region" description="Helical" evidence="5">
    <location>
        <begin position="33"/>
        <end position="56"/>
    </location>
</feature>
<gene>
    <name evidence="7" type="ORF">GUITHDRAFT_153101</name>
</gene>
<dbReference type="Pfam" id="PF10277">
    <property type="entry name" value="Frag1"/>
    <property type="match status" value="1"/>
</dbReference>
<reference evidence="7 9" key="1">
    <citation type="journal article" date="2012" name="Nature">
        <title>Algal genomes reveal evolutionary mosaicism and the fate of nucleomorphs.</title>
        <authorList>
            <consortium name="DOE Joint Genome Institute"/>
            <person name="Curtis B.A."/>
            <person name="Tanifuji G."/>
            <person name="Burki F."/>
            <person name="Gruber A."/>
            <person name="Irimia M."/>
            <person name="Maruyama S."/>
            <person name="Arias M.C."/>
            <person name="Ball S.G."/>
            <person name="Gile G.H."/>
            <person name="Hirakawa Y."/>
            <person name="Hopkins J.F."/>
            <person name="Kuo A."/>
            <person name="Rensing S.A."/>
            <person name="Schmutz J."/>
            <person name="Symeonidi A."/>
            <person name="Elias M."/>
            <person name="Eveleigh R.J."/>
            <person name="Herman E.K."/>
            <person name="Klute M.J."/>
            <person name="Nakayama T."/>
            <person name="Obornik M."/>
            <person name="Reyes-Prieto A."/>
            <person name="Armbrust E.V."/>
            <person name="Aves S.J."/>
            <person name="Beiko R.G."/>
            <person name="Coutinho P."/>
            <person name="Dacks J.B."/>
            <person name="Durnford D.G."/>
            <person name="Fast N.M."/>
            <person name="Green B.R."/>
            <person name="Grisdale C.J."/>
            <person name="Hempel F."/>
            <person name="Henrissat B."/>
            <person name="Hoppner M.P."/>
            <person name="Ishida K."/>
            <person name="Kim E."/>
            <person name="Koreny L."/>
            <person name="Kroth P.G."/>
            <person name="Liu Y."/>
            <person name="Malik S.B."/>
            <person name="Maier U.G."/>
            <person name="McRose D."/>
            <person name="Mock T."/>
            <person name="Neilson J.A."/>
            <person name="Onodera N.T."/>
            <person name="Poole A.M."/>
            <person name="Pritham E.J."/>
            <person name="Richards T.A."/>
            <person name="Rocap G."/>
            <person name="Roy S.W."/>
            <person name="Sarai C."/>
            <person name="Schaack S."/>
            <person name="Shirato S."/>
            <person name="Slamovits C.H."/>
            <person name="Spencer D.F."/>
            <person name="Suzuki S."/>
            <person name="Worden A.Z."/>
            <person name="Zauner S."/>
            <person name="Barry K."/>
            <person name="Bell C."/>
            <person name="Bharti A.K."/>
            <person name="Crow J.A."/>
            <person name="Grimwood J."/>
            <person name="Kramer R."/>
            <person name="Lindquist E."/>
            <person name="Lucas S."/>
            <person name="Salamov A."/>
            <person name="McFadden G.I."/>
            <person name="Lane C.E."/>
            <person name="Keeling P.J."/>
            <person name="Gray M.W."/>
            <person name="Grigoriev I.V."/>
            <person name="Archibald J.M."/>
        </authorList>
    </citation>
    <scope>NUCLEOTIDE SEQUENCE</scope>
    <source>
        <strain evidence="7 9">CCMP2712</strain>
    </source>
</reference>
<dbReference type="EMBL" id="JH993007">
    <property type="protein sequence ID" value="EKX43925.1"/>
    <property type="molecule type" value="Genomic_DNA"/>
</dbReference>
<dbReference type="GO" id="GO:0012505">
    <property type="term" value="C:endomembrane system"/>
    <property type="evidence" value="ECO:0007669"/>
    <property type="project" value="UniProtKB-SubCell"/>
</dbReference>
<dbReference type="HOGENOM" id="CLU_988490_0_0_1"/>
<dbReference type="PaxDb" id="55529-EKX43925"/>
<dbReference type="PANTHER" id="PTHR21324:SF2">
    <property type="entry name" value="EG:22E5.9 PROTEIN"/>
    <property type="match status" value="1"/>
</dbReference>
<evidence type="ECO:0000313" key="7">
    <source>
        <dbReference type="EMBL" id="EKX43925.1"/>
    </source>
</evidence>
<feature type="transmembrane region" description="Helical" evidence="5">
    <location>
        <begin position="80"/>
        <end position="101"/>
    </location>
</feature>
<evidence type="ECO:0000256" key="2">
    <source>
        <dbReference type="ARBA" id="ARBA00022692"/>
    </source>
</evidence>
<dbReference type="KEGG" id="gtt:GUITHDRAFT_153101"/>
<reference evidence="8" key="3">
    <citation type="submission" date="2016-03" db="UniProtKB">
        <authorList>
            <consortium name="EnsemblProtists"/>
        </authorList>
    </citation>
    <scope>IDENTIFICATION</scope>
</reference>
<dbReference type="OMA" id="MCAVIWI"/>
<comment type="subcellular location">
    <subcellularLocation>
        <location evidence="1">Endomembrane system</location>
        <topology evidence="1">Multi-pass membrane protein</topology>
    </subcellularLocation>
</comment>
<evidence type="ECO:0000313" key="9">
    <source>
        <dbReference type="Proteomes" id="UP000011087"/>
    </source>
</evidence>
<feature type="transmembrane region" description="Helical" evidence="5">
    <location>
        <begin position="153"/>
        <end position="170"/>
    </location>
</feature>
<dbReference type="AlphaFoldDB" id="L1J771"/>
<dbReference type="EnsemblProtists" id="EKX43925">
    <property type="protein sequence ID" value="EKX43925"/>
    <property type="gene ID" value="GUITHDRAFT_153101"/>
</dbReference>
<keyword evidence="3 5" id="KW-1133">Transmembrane helix</keyword>
<dbReference type="GeneID" id="17300644"/>